<protein>
    <recommendedName>
        <fullName evidence="4">Casein kinase I</fullName>
        <ecNumber evidence="1">2.7.11.1</ecNumber>
    </recommendedName>
</protein>
<dbReference type="PANTHER" id="PTHR11909">
    <property type="entry name" value="CASEIN KINASE-RELATED"/>
    <property type="match status" value="1"/>
</dbReference>
<feature type="compositionally biased region" description="Polar residues" evidence="7">
    <location>
        <begin position="360"/>
        <end position="382"/>
    </location>
</feature>
<dbReference type="VEuPathDB" id="CryptoDB:cubi_00815"/>
<dbReference type="EC" id="2.7.11.1" evidence="1"/>
<dbReference type="OrthoDB" id="337570at2759"/>
<accession>A0A1J4MA64</accession>
<dbReference type="SMART" id="SM00220">
    <property type="entry name" value="S_TKc"/>
    <property type="match status" value="1"/>
</dbReference>
<feature type="compositionally biased region" description="Basic and acidic residues" evidence="7">
    <location>
        <begin position="421"/>
        <end position="430"/>
    </location>
</feature>
<comment type="similarity">
    <text evidence="6">Belongs to the protein kinase superfamily.</text>
</comment>
<name>A0A1J4MA64_9CRYT</name>
<feature type="compositionally biased region" description="Polar residues" evidence="7">
    <location>
        <begin position="398"/>
        <end position="420"/>
    </location>
</feature>
<dbReference type="InterPro" id="IPR000719">
    <property type="entry name" value="Prot_kinase_dom"/>
</dbReference>
<feature type="domain" description="Protein kinase" evidence="8">
    <location>
        <begin position="18"/>
        <end position="289"/>
    </location>
</feature>
<dbReference type="FunFam" id="1.10.510.10:FF:000596">
    <property type="entry name" value="CK1 family protein kinase"/>
    <property type="match status" value="1"/>
</dbReference>
<keyword evidence="10" id="KW-1185">Reference proteome</keyword>
<dbReference type="InterPro" id="IPR008271">
    <property type="entry name" value="Ser/Thr_kinase_AS"/>
</dbReference>
<dbReference type="PROSITE" id="PS00107">
    <property type="entry name" value="PROTEIN_KINASE_ATP"/>
    <property type="match status" value="1"/>
</dbReference>
<proteinExistence type="inferred from homology"/>
<reference evidence="9 10" key="1">
    <citation type="submission" date="2016-10" db="EMBL/GenBank/DDBJ databases">
        <title>Reductive evolution of mitochondrial metabolism and differential evolution of invasion-related proteins in Cryptosporidium.</title>
        <authorList>
            <person name="Liu S."/>
            <person name="Roellig D.M."/>
            <person name="Guo Y."/>
            <person name="Li N."/>
            <person name="Frace M.A."/>
            <person name="Tang K."/>
            <person name="Zhang L."/>
            <person name="Feng Y."/>
            <person name="Xiao L."/>
        </authorList>
    </citation>
    <scope>NUCLEOTIDE SEQUENCE [LARGE SCALE GENOMIC DNA]</scope>
    <source>
        <strain evidence="9">39726</strain>
    </source>
</reference>
<dbReference type="Proteomes" id="UP000186176">
    <property type="component" value="Unassembled WGS sequence"/>
</dbReference>
<evidence type="ECO:0000256" key="2">
    <source>
        <dbReference type="ARBA" id="ARBA00022741"/>
    </source>
</evidence>
<keyword evidence="3 5" id="KW-0067">ATP-binding</keyword>
<evidence type="ECO:0000313" key="9">
    <source>
        <dbReference type="EMBL" id="OII70887.1"/>
    </source>
</evidence>
<dbReference type="GO" id="GO:0004674">
    <property type="term" value="F:protein serine/threonine kinase activity"/>
    <property type="evidence" value="ECO:0007669"/>
    <property type="project" value="UniProtKB-KW"/>
</dbReference>
<evidence type="ECO:0000256" key="6">
    <source>
        <dbReference type="RuleBase" id="RU000304"/>
    </source>
</evidence>
<dbReference type="InterPro" id="IPR011009">
    <property type="entry name" value="Kinase-like_dom_sf"/>
</dbReference>
<evidence type="ECO:0000259" key="8">
    <source>
        <dbReference type="PROSITE" id="PS50011"/>
    </source>
</evidence>
<keyword evidence="9" id="KW-0418">Kinase</keyword>
<dbReference type="GeneID" id="39977607"/>
<dbReference type="AlphaFoldDB" id="A0A1J4MA64"/>
<evidence type="ECO:0000256" key="5">
    <source>
        <dbReference type="PROSITE-ProRule" id="PRU10141"/>
    </source>
</evidence>
<feature type="binding site" evidence="5">
    <location>
        <position position="47"/>
    </location>
    <ligand>
        <name>ATP</name>
        <dbReference type="ChEBI" id="CHEBI:30616"/>
    </ligand>
</feature>
<evidence type="ECO:0000256" key="1">
    <source>
        <dbReference type="ARBA" id="ARBA00012513"/>
    </source>
</evidence>
<dbReference type="Gene3D" id="1.10.510.10">
    <property type="entry name" value="Transferase(Phosphotransferase) domain 1"/>
    <property type="match status" value="1"/>
</dbReference>
<dbReference type="SUPFAM" id="SSF56112">
    <property type="entry name" value="Protein kinase-like (PK-like)"/>
    <property type="match status" value="1"/>
</dbReference>
<dbReference type="RefSeq" id="XP_028872994.1">
    <property type="nucleotide sequence ID" value="XM_029017828.1"/>
</dbReference>
<sequence length="495" mass="56654">MVSQISSPLTNTTVCSIWKIERLIGGGSFGDIYLAVNTETNEEVAIKAESTMSRHPQLIYETKVLKLLQGGVGIANVYHCELDREVNHQIMAMELLGPSLEDLFNLCHRRFTMKTILMIADQMLQRVEYIHSKNFIHRDIKPDNFLIGRGRGSRNIYVIDFGLAKRFRDPKTLQHIPYRENKNLTGTARYASINAHLGIEQSRRDDLEAIGYVLMYFCRNGTLPWQGIRANNKEEKYKKIMEKKMGTSVETLCKNYPPEFATYLHYCRVLRFEDRPDYTYLRKLFRDLMQREGYADDGDFDWTKLESNGNKKLETSTSIQTNNYVKTTGKSLVPQIQHNISLDKNIFDQKKQSKNHKKYINSSSSRKANNSGVPANSSNIQRECSPLEQKSGVENKGNKNPNDTANSNIYNKLTSANSGKKISDTGDHNQDQTLSLSPNPTLNRNNSKARNKVSNGYRNTKYQDTVSYEHRGKSKKTQKPSRLKRGFCSCIKIEG</sequence>
<dbReference type="PROSITE" id="PS50011">
    <property type="entry name" value="PROTEIN_KINASE_DOM"/>
    <property type="match status" value="1"/>
</dbReference>
<evidence type="ECO:0000313" key="10">
    <source>
        <dbReference type="Proteomes" id="UP000186176"/>
    </source>
</evidence>
<keyword evidence="6" id="KW-0723">Serine/threonine-protein kinase</keyword>
<evidence type="ECO:0000256" key="7">
    <source>
        <dbReference type="SAM" id="MobiDB-lite"/>
    </source>
</evidence>
<evidence type="ECO:0000256" key="3">
    <source>
        <dbReference type="ARBA" id="ARBA00022840"/>
    </source>
</evidence>
<feature type="region of interest" description="Disordered" evidence="7">
    <location>
        <begin position="344"/>
        <end position="481"/>
    </location>
</feature>
<feature type="compositionally biased region" description="Polar residues" evidence="7">
    <location>
        <begin position="431"/>
        <end position="466"/>
    </location>
</feature>
<evidence type="ECO:0000256" key="4">
    <source>
        <dbReference type="ARBA" id="ARBA00023860"/>
    </source>
</evidence>
<keyword evidence="2 5" id="KW-0547">Nucleotide-binding</keyword>
<gene>
    <name evidence="9" type="ORF">cubi_00815</name>
</gene>
<dbReference type="InterPro" id="IPR050235">
    <property type="entry name" value="CK1_Ser-Thr_kinase"/>
</dbReference>
<dbReference type="Pfam" id="PF00069">
    <property type="entry name" value="Pkinase"/>
    <property type="match status" value="1"/>
</dbReference>
<feature type="compositionally biased region" description="Basic residues" evidence="7">
    <location>
        <begin position="472"/>
        <end position="481"/>
    </location>
</feature>
<dbReference type="EMBL" id="LRBP01000037">
    <property type="protein sequence ID" value="OII70887.1"/>
    <property type="molecule type" value="Genomic_DNA"/>
</dbReference>
<dbReference type="GO" id="GO:0005524">
    <property type="term" value="F:ATP binding"/>
    <property type="evidence" value="ECO:0007669"/>
    <property type="project" value="UniProtKB-UniRule"/>
</dbReference>
<organism evidence="9 10">
    <name type="scientific">Cryptosporidium ubiquitum</name>
    <dbReference type="NCBI Taxonomy" id="857276"/>
    <lineage>
        <taxon>Eukaryota</taxon>
        <taxon>Sar</taxon>
        <taxon>Alveolata</taxon>
        <taxon>Apicomplexa</taxon>
        <taxon>Conoidasida</taxon>
        <taxon>Coccidia</taxon>
        <taxon>Eucoccidiorida</taxon>
        <taxon>Eimeriorina</taxon>
        <taxon>Cryptosporidiidae</taxon>
        <taxon>Cryptosporidium</taxon>
    </lineage>
</organism>
<keyword evidence="9" id="KW-0808">Transferase</keyword>
<dbReference type="PROSITE" id="PS00108">
    <property type="entry name" value="PROTEIN_KINASE_ST"/>
    <property type="match status" value="1"/>
</dbReference>
<dbReference type="InterPro" id="IPR017441">
    <property type="entry name" value="Protein_kinase_ATP_BS"/>
</dbReference>
<comment type="caution">
    <text evidence="9">The sequence shown here is derived from an EMBL/GenBank/DDBJ whole genome shotgun (WGS) entry which is preliminary data.</text>
</comment>